<dbReference type="InterPro" id="IPR050515">
    <property type="entry name" value="Beta-lactam/transpept"/>
</dbReference>
<accession>A0A2S7TXX4</accession>
<dbReference type="GO" id="GO:0071555">
    <property type="term" value="P:cell wall organization"/>
    <property type="evidence" value="ECO:0007669"/>
    <property type="project" value="TreeGrafter"/>
</dbReference>
<protein>
    <recommendedName>
        <fullName evidence="8">Penicillin-binding protein 2</fullName>
    </recommendedName>
</protein>
<dbReference type="InterPro" id="IPR012338">
    <property type="entry name" value="Beta-lactam/transpept-like"/>
</dbReference>
<dbReference type="GO" id="GO:0004180">
    <property type="term" value="F:carboxypeptidase activity"/>
    <property type="evidence" value="ECO:0007669"/>
    <property type="project" value="UniProtKB-KW"/>
</dbReference>
<gene>
    <name evidence="6" type="ORF">BSZ32_03105</name>
</gene>
<dbReference type="SUPFAM" id="SSF56519">
    <property type="entry name" value="Penicillin binding protein dimerisation domain"/>
    <property type="match status" value="1"/>
</dbReference>
<feature type="domain" description="Penicillin-binding protein transpeptidase" evidence="4">
    <location>
        <begin position="299"/>
        <end position="608"/>
    </location>
</feature>
<keyword evidence="7" id="KW-1185">Reference proteome</keyword>
<evidence type="ECO:0000259" key="4">
    <source>
        <dbReference type="Pfam" id="PF00905"/>
    </source>
</evidence>
<evidence type="ECO:0008006" key="8">
    <source>
        <dbReference type="Google" id="ProtNLM"/>
    </source>
</evidence>
<evidence type="ECO:0000313" key="7">
    <source>
        <dbReference type="Proteomes" id="UP000239907"/>
    </source>
</evidence>
<evidence type="ECO:0000256" key="3">
    <source>
        <dbReference type="ARBA" id="ARBA00023136"/>
    </source>
</evidence>
<reference evidence="6 7" key="1">
    <citation type="submission" date="2016-12" db="EMBL/GenBank/DDBJ databases">
        <title>Study of bacterial adaptation to deep sea.</title>
        <authorList>
            <person name="Song J."/>
            <person name="Yoshizawa S."/>
            <person name="Kogure K."/>
        </authorList>
    </citation>
    <scope>NUCLEOTIDE SEQUENCE [LARGE SCALE GENOMIC DNA]</scope>
    <source>
        <strain evidence="6 7">SAORIC-165</strain>
    </source>
</reference>
<proteinExistence type="predicted"/>
<evidence type="ECO:0000313" key="6">
    <source>
        <dbReference type="EMBL" id="PQJ27579.1"/>
    </source>
</evidence>
<keyword evidence="2" id="KW-0378">Hydrolase</keyword>
<dbReference type="RefSeq" id="WP_105042070.1">
    <property type="nucleotide sequence ID" value="NZ_MQWA01000001.1"/>
</dbReference>
<evidence type="ECO:0000256" key="1">
    <source>
        <dbReference type="ARBA" id="ARBA00004370"/>
    </source>
</evidence>
<dbReference type="Proteomes" id="UP000239907">
    <property type="component" value="Unassembled WGS sequence"/>
</dbReference>
<comment type="caution">
    <text evidence="6">The sequence shown here is derived from an EMBL/GenBank/DDBJ whole genome shotgun (WGS) entry which is preliminary data.</text>
</comment>
<evidence type="ECO:0000259" key="5">
    <source>
        <dbReference type="Pfam" id="PF03717"/>
    </source>
</evidence>
<feature type="domain" description="Penicillin-binding protein dimerisation" evidence="5">
    <location>
        <begin position="52"/>
        <end position="255"/>
    </location>
</feature>
<dbReference type="Gene3D" id="3.40.710.10">
    <property type="entry name" value="DD-peptidase/beta-lactamase superfamily"/>
    <property type="match status" value="1"/>
</dbReference>
<dbReference type="Pfam" id="PF00905">
    <property type="entry name" value="Transpeptidase"/>
    <property type="match status" value="1"/>
</dbReference>
<dbReference type="InterPro" id="IPR005311">
    <property type="entry name" value="PBP_dimer"/>
</dbReference>
<dbReference type="EMBL" id="MQWA01000001">
    <property type="protein sequence ID" value="PQJ27579.1"/>
    <property type="molecule type" value="Genomic_DNA"/>
</dbReference>
<name>A0A2S7TXX4_9BACT</name>
<dbReference type="Pfam" id="PF03717">
    <property type="entry name" value="PBP_dimer"/>
    <property type="match status" value="1"/>
</dbReference>
<dbReference type="GO" id="GO:0005886">
    <property type="term" value="C:plasma membrane"/>
    <property type="evidence" value="ECO:0007669"/>
    <property type="project" value="TreeGrafter"/>
</dbReference>
<keyword evidence="3" id="KW-0472">Membrane</keyword>
<dbReference type="InterPro" id="IPR001460">
    <property type="entry name" value="PCN-bd_Tpept"/>
</dbReference>
<evidence type="ECO:0000256" key="2">
    <source>
        <dbReference type="ARBA" id="ARBA00022645"/>
    </source>
</evidence>
<sequence>MDKSAQRRCIILCLLLISGLSALSGRLVYLQVFDRARYAETAGNSYRRKEVIQANRGVLLDRNEEIIASTVISKSVVVDVQHLKEASHVAKGVACSQLRKEPEWKTWTDKQKSSKINTRVRKLLDAYSDNPAALVDMHFDYAIDQLARPLGLSQEELKSKIPMSKRGGERVIYQGLPTELAIRLERLIKDRRIKGFFFREEKRRWYPAPELASHLIGYVSRSGKGMAGVESSMNKWMEGTNGYEVEMRDIRGNVMPAHKGSFRPPNNGLNVQLTLDMGIQAICEEELDRGMAEFEGVKGCVVMMNPHTGEILGMASRPHYNLNIREMVVTNGFNFALQAMYEPGSTFKVLAASAAMNEGLVSIDTLIDCHNGYYRDGRAMAVRDSYPKGIIPVWKVLQKSNNIGSYMMAKMVGADRYYKYAAAFGFGSKTNIQLAGESKGMLKNTQNATDFSRVAYGYGVSVTPLQIANAYCVIGNGGKLMQPRIVKKIDTNSGLLIEEFSPEMIRRVLSEETSRQMREALKTVVQPEGTARRADVEGFTEGGKTGTAWKWNVKTKMYDKDRSTVSFAGMLPAENPAFVCVVVIDDPQTTNVKHGGGSIAAPIWKRIAERTAAHMHLTPTEEISEQLTKNK</sequence>
<dbReference type="InterPro" id="IPR036138">
    <property type="entry name" value="PBP_dimer_sf"/>
</dbReference>
<dbReference type="PANTHER" id="PTHR30627">
    <property type="entry name" value="PEPTIDOGLYCAN D,D-TRANSPEPTIDASE"/>
    <property type="match status" value="1"/>
</dbReference>
<dbReference type="Gene3D" id="3.30.450.330">
    <property type="match status" value="1"/>
</dbReference>
<dbReference type="AlphaFoldDB" id="A0A2S7TXX4"/>
<comment type="subcellular location">
    <subcellularLocation>
        <location evidence="1">Membrane</location>
    </subcellularLocation>
</comment>
<organism evidence="6 7">
    <name type="scientific">Rubritalea profundi</name>
    <dbReference type="NCBI Taxonomy" id="1658618"/>
    <lineage>
        <taxon>Bacteria</taxon>
        <taxon>Pseudomonadati</taxon>
        <taxon>Verrucomicrobiota</taxon>
        <taxon>Verrucomicrobiia</taxon>
        <taxon>Verrucomicrobiales</taxon>
        <taxon>Rubritaleaceae</taxon>
        <taxon>Rubritalea</taxon>
    </lineage>
</organism>
<dbReference type="OrthoDB" id="9770103at2"/>
<dbReference type="SUPFAM" id="SSF56601">
    <property type="entry name" value="beta-lactamase/transpeptidase-like"/>
    <property type="match status" value="1"/>
</dbReference>
<keyword evidence="2" id="KW-0121">Carboxypeptidase</keyword>
<dbReference type="PANTHER" id="PTHR30627:SF1">
    <property type="entry name" value="PEPTIDOGLYCAN D,D-TRANSPEPTIDASE FTSI"/>
    <property type="match status" value="1"/>
</dbReference>
<dbReference type="GO" id="GO:0008658">
    <property type="term" value="F:penicillin binding"/>
    <property type="evidence" value="ECO:0007669"/>
    <property type="project" value="InterPro"/>
</dbReference>
<dbReference type="Gene3D" id="3.90.1310.10">
    <property type="entry name" value="Penicillin-binding protein 2a (Domain 2)"/>
    <property type="match status" value="1"/>
</dbReference>
<keyword evidence="2" id="KW-0645">Protease</keyword>